<protein>
    <submittedName>
        <fullName evidence="1">Uncharacterized protein</fullName>
    </submittedName>
</protein>
<proteinExistence type="predicted"/>
<dbReference type="EnsemblMetazoa" id="Aqu2.1.35423_001">
    <property type="protein sequence ID" value="Aqu2.1.35423_001"/>
    <property type="gene ID" value="Aqu2.1.35423"/>
</dbReference>
<reference evidence="1" key="1">
    <citation type="submission" date="2017-05" db="UniProtKB">
        <authorList>
            <consortium name="EnsemblMetazoa"/>
        </authorList>
    </citation>
    <scope>IDENTIFICATION</scope>
</reference>
<sequence>HALALRVIINAAYASCLRFTIEREAY</sequence>
<dbReference type="InParanoid" id="A0A1X7V5Y9"/>
<accession>A0A1X7V5Y9</accession>
<dbReference type="AlphaFoldDB" id="A0A1X7V5Y9"/>
<evidence type="ECO:0000313" key="1">
    <source>
        <dbReference type="EnsemblMetazoa" id="Aqu2.1.35423_001"/>
    </source>
</evidence>
<name>A0A1X7V5Y9_AMPQE</name>
<organism evidence="1">
    <name type="scientific">Amphimedon queenslandica</name>
    <name type="common">Sponge</name>
    <dbReference type="NCBI Taxonomy" id="400682"/>
    <lineage>
        <taxon>Eukaryota</taxon>
        <taxon>Metazoa</taxon>
        <taxon>Porifera</taxon>
        <taxon>Demospongiae</taxon>
        <taxon>Heteroscleromorpha</taxon>
        <taxon>Haplosclerida</taxon>
        <taxon>Niphatidae</taxon>
        <taxon>Amphimedon</taxon>
    </lineage>
</organism>